<dbReference type="CDD" id="cd06008">
    <property type="entry name" value="NF-X1-zinc-finger"/>
    <property type="match status" value="1"/>
</dbReference>
<organism evidence="4 5">
    <name type="scientific">Entomortierella parvispora</name>
    <dbReference type="NCBI Taxonomy" id="205924"/>
    <lineage>
        <taxon>Eukaryota</taxon>
        <taxon>Fungi</taxon>
        <taxon>Fungi incertae sedis</taxon>
        <taxon>Mucoromycota</taxon>
        <taxon>Mortierellomycotina</taxon>
        <taxon>Mortierellomycetes</taxon>
        <taxon>Mortierellales</taxon>
        <taxon>Mortierellaceae</taxon>
        <taxon>Entomortierella</taxon>
    </lineage>
</organism>
<keyword evidence="1" id="KW-0862">Zinc</keyword>
<dbReference type="CDD" id="cd18808">
    <property type="entry name" value="SF1_C_Upf1"/>
    <property type="match status" value="1"/>
</dbReference>
<proteinExistence type="predicted"/>
<dbReference type="Gene3D" id="3.40.50.300">
    <property type="entry name" value="P-loop containing nucleotide triphosphate hydrolases"/>
    <property type="match status" value="3"/>
</dbReference>
<dbReference type="InterPro" id="IPR000571">
    <property type="entry name" value="Znf_CCCH"/>
</dbReference>
<dbReference type="GO" id="GO:0031048">
    <property type="term" value="P:regulatory ncRNA-mediated heterochromatin formation"/>
    <property type="evidence" value="ECO:0007669"/>
    <property type="project" value="TreeGrafter"/>
</dbReference>
<keyword evidence="4" id="KW-0547">Nucleotide-binding</keyword>
<dbReference type="OrthoDB" id="409395at2759"/>
<dbReference type="Pfam" id="PF13086">
    <property type="entry name" value="AAA_11"/>
    <property type="match status" value="1"/>
</dbReference>
<keyword evidence="1" id="KW-0863">Zinc-finger</keyword>
<keyword evidence="1" id="KW-0479">Metal-binding</keyword>
<dbReference type="InterPro" id="IPR041679">
    <property type="entry name" value="DNA2/NAM7-like_C"/>
</dbReference>
<dbReference type="InterPro" id="IPR057373">
    <property type="entry name" value="ZNFX1"/>
</dbReference>
<evidence type="ECO:0000259" key="3">
    <source>
        <dbReference type="PROSITE" id="PS50103"/>
    </source>
</evidence>
<dbReference type="PROSITE" id="PS50103">
    <property type="entry name" value="ZF_C3H1"/>
    <property type="match status" value="1"/>
</dbReference>
<keyword evidence="4" id="KW-0378">Hydrolase</keyword>
<feature type="domain" description="C3H1-type" evidence="3">
    <location>
        <begin position="1"/>
        <end position="17"/>
    </location>
</feature>
<dbReference type="InterPro" id="IPR027417">
    <property type="entry name" value="P-loop_NTPase"/>
</dbReference>
<dbReference type="GO" id="GO:0008270">
    <property type="term" value="F:zinc ion binding"/>
    <property type="evidence" value="ECO:0007669"/>
    <property type="project" value="UniProtKB-KW"/>
</dbReference>
<dbReference type="GO" id="GO:0031380">
    <property type="term" value="C:nuclear RNA-directed RNA polymerase complex"/>
    <property type="evidence" value="ECO:0007669"/>
    <property type="project" value="TreeGrafter"/>
</dbReference>
<gene>
    <name evidence="4" type="ORF">EMPS_04589</name>
</gene>
<reference evidence="4" key="1">
    <citation type="submission" date="2021-11" db="EMBL/GenBank/DDBJ databases">
        <authorList>
            <person name="Herlambang A."/>
            <person name="Guo Y."/>
            <person name="Takashima Y."/>
            <person name="Nishizawa T."/>
        </authorList>
    </citation>
    <scope>NUCLEOTIDE SEQUENCE</scope>
    <source>
        <strain evidence="4">E1425</strain>
    </source>
</reference>
<dbReference type="EMBL" id="BQFW01000006">
    <property type="protein sequence ID" value="GJJ72232.1"/>
    <property type="molecule type" value="Genomic_DNA"/>
</dbReference>
<keyword evidence="4" id="KW-0067">ATP-binding</keyword>
<dbReference type="PANTHER" id="PTHR10887:SF341">
    <property type="entry name" value="NFX1-TYPE ZINC FINGER-CONTAINING PROTEIN 1"/>
    <property type="match status" value="1"/>
</dbReference>
<protein>
    <submittedName>
        <fullName evidence="4">Helicase required for RNAi-mediated heterochromatin assembly 1</fullName>
    </submittedName>
</protein>
<sequence length="1062" mass="120288">MGFCRFGQSCKFEHVDSGTFGGNPGNQAQQGRRNNARGRGGDAGMNYEWFDGSSSNTQGSGFRPQQWGRGRFPNSGAQRGQPPRSGNQRQGDRDISKPSYHGVTPPKPVLDIGWKRGLPPDDFRFKSICPTLDDIIVDEYPDPSENIIHTAYDSTNQYLETHFHLLRADCTIPVRTAIRAYRDGAVEDNDMMVYTNVRPMSLLFATIGLVHRMSFVVDGRRVNWRQSKRLIPGTIVCLSTDQFETFRFATVVERDMDCLTNPRDLQIGIRFLQPDSRVDFDRDIKYIMIEATQGYYEAYQHVLRCLQNIDPYELPFQPQLIGLEHDLRQPLYSQGVGQLQDKDRIAASVQEFPSILKGSGEIHRDAVQPSVVDAVERLLTTELAVLQGPPGTGKTFLGLLAAHTLINRCSPGIIHPIVVICQTNHALDQFLEGIMTFESKVVRIGSRSKSTIVSPNTLYNIRMKYKDNPEEARMDGVQSNPPIRFFKMKDQLESEMLTLLEELTEEYIPLDKFLENKIISQEQYNSFSQDDWVMSPDQDEVTTARSWLQDAPDIPDPSRLAIFDDANLQDDIIPEIDEDELEDRVDEFMAGNIDERKISGQSVHLKRSIVCNLDSAIVGDVKEYLTSSNVHDIPGAKRMGVYRVWLQKFQTIVSHKLGQLQKTYDIVCENIRHQNRHNDLQILKRARVVGMTTTAASKYHDMLCLLQPKVIICEEASETLEAHLLAALTPSVEHFILIGDHEQLRPSMSVHDLKVKNIDVSLFERLVMNDFPYSMLDVQRRMRPEIRSLVNPIYPNLHDHESVRKYDNVRGMVHNLWFLTHDEPDMLGPNQSHINQHEVGVATKLAVYLLQQGYACSEITILTMYSGQRTLIQDKLRQSHLRAARDIRVSTVDGFQGEENEIIILSLVRSNANNNIGFLRTSNRVCVGLSRAKKGLYILGNAGLLMEQSDLWNTIIHSLMPDRSEFRIGNRIQLRCQTHPDEVSEVALEAEFDAVEQGGCSRPCGGTFDGCGHPCPFPCHTSEHIFMNCNHECGQTLSCGKHVCARTCSDQCRPCEYCTSDG</sequence>
<reference evidence="4" key="2">
    <citation type="journal article" date="2022" name="Microbiol. Resour. Announc.">
        <title>Whole-Genome Sequence of Entomortierella parvispora E1425, a Mucoromycotan Fungus Associated with Burkholderiaceae-Related Endosymbiotic Bacteria.</title>
        <authorList>
            <person name="Herlambang A."/>
            <person name="Guo Y."/>
            <person name="Takashima Y."/>
            <person name="Narisawa K."/>
            <person name="Ohta H."/>
            <person name="Nishizawa T."/>
        </authorList>
    </citation>
    <scope>NUCLEOTIDE SEQUENCE</scope>
    <source>
        <strain evidence="4">E1425</strain>
    </source>
</reference>
<dbReference type="InterPro" id="IPR045055">
    <property type="entry name" value="DNA2/NAM7-like"/>
</dbReference>
<feature type="region of interest" description="Disordered" evidence="2">
    <location>
        <begin position="16"/>
        <end position="108"/>
    </location>
</feature>
<dbReference type="InterPro" id="IPR047187">
    <property type="entry name" value="SF1_C_Upf1"/>
</dbReference>
<evidence type="ECO:0000256" key="1">
    <source>
        <dbReference type="PROSITE-ProRule" id="PRU00723"/>
    </source>
</evidence>
<evidence type="ECO:0000256" key="2">
    <source>
        <dbReference type="SAM" id="MobiDB-lite"/>
    </source>
</evidence>
<dbReference type="InterPro" id="IPR041677">
    <property type="entry name" value="DNA2/NAM7_AAA_11"/>
</dbReference>
<accession>A0A9P3LVN9</accession>
<feature type="zinc finger region" description="C3H1-type" evidence="1">
    <location>
        <begin position="1"/>
        <end position="17"/>
    </location>
</feature>
<dbReference type="GO" id="GO:0004386">
    <property type="term" value="F:helicase activity"/>
    <property type="evidence" value="ECO:0007669"/>
    <property type="project" value="UniProtKB-KW"/>
</dbReference>
<evidence type="ECO:0000313" key="5">
    <source>
        <dbReference type="Proteomes" id="UP000827284"/>
    </source>
</evidence>
<dbReference type="Pfam" id="PF13087">
    <property type="entry name" value="AAA_12"/>
    <property type="match status" value="1"/>
</dbReference>
<dbReference type="FunFam" id="3.40.50.300:FF:001366">
    <property type="entry name" value="ATP binding protein, putative"/>
    <property type="match status" value="1"/>
</dbReference>
<dbReference type="SUPFAM" id="SSF52540">
    <property type="entry name" value="P-loop containing nucleoside triphosphate hydrolases"/>
    <property type="match status" value="1"/>
</dbReference>
<keyword evidence="4" id="KW-0347">Helicase</keyword>
<dbReference type="AlphaFoldDB" id="A0A9P3LVN9"/>
<comment type="caution">
    <text evidence="4">The sequence shown here is derived from an EMBL/GenBank/DDBJ whole genome shotgun (WGS) entry which is preliminary data.</text>
</comment>
<dbReference type="PANTHER" id="PTHR10887">
    <property type="entry name" value="DNA2/NAM7 HELICASE FAMILY"/>
    <property type="match status" value="1"/>
</dbReference>
<evidence type="ECO:0000313" key="4">
    <source>
        <dbReference type="EMBL" id="GJJ72232.1"/>
    </source>
</evidence>
<keyword evidence="5" id="KW-1185">Reference proteome</keyword>
<name>A0A9P3LVN9_9FUNG</name>
<dbReference type="Pfam" id="PF25396">
    <property type="entry name" value="ZNFX1"/>
    <property type="match status" value="1"/>
</dbReference>
<dbReference type="Proteomes" id="UP000827284">
    <property type="component" value="Unassembled WGS sequence"/>
</dbReference>